<comment type="caution">
    <text evidence="1">The sequence shown here is derived from an EMBL/GenBank/DDBJ whole genome shotgun (WGS) entry which is preliminary data.</text>
</comment>
<name>A0AAN5D6H8_9BILA</name>
<protein>
    <submittedName>
        <fullName evidence="1">Uncharacterized protein</fullName>
    </submittedName>
</protein>
<dbReference type="EMBL" id="BTRK01000006">
    <property type="protein sequence ID" value="GMR57334.1"/>
    <property type="molecule type" value="Genomic_DNA"/>
</dbReference>
<reference evidence="2" key="1">
    <citation type="submission" date="2022-10" db="EMBL/GenBank/DDBJ databases">
        <title>Genome assembly of Pristionchus species.</title>
        <authorList>
            <person name="Yoshida K."/>
            <person name="Sommer R.J."/>
        </authorList>
    </citation>
    <scope>NUCLEOTIDE SEQUENCE [LARGE SCALE GENOMIC DNA]</scope>
    <source>
        <strain evidence="2">RS5460</strain>
    </source>
</reference>
<feature type="non-terminal residue" evidence="1">
    <location>
        <position position="95"/>
    </location>
</feature>
<sequence>FHSQESIGTLEFPRQMGSPLSLICDIVIDPPKNESTHLGVFLKSLVFPNSSIIARHCANATNYITLFDGVTDRSHSHQVVCGTENKIREFPMNSG</sequence>
<gene>
    <name evidence="1" type="ORF">PMAYCL1PPCAC_27529</name>
</gene>
<dbReference type="Proteomes" id="UP001328107">
    <property type="component" value="Unassembled WGS sequence"/>
</dbReference>
<feature type="non-terminal residue" evidence="1">
    <location>
        <position position="1"/>
    </location>
</feature>
<keyword evidence="2" id="KW-1185">Reference proteome</keyword>
<evidence type="ECO:0000313" key="2">
    <source>
        <dbReference type="Proteomes" id="UP001328107"/>
    </source>
</evidence>
<dbReference type="AlphaFoldDB" id="A0AAN5D6H8"/>
<accession>A0AAN5D6H8</accession>
<organism evidence="1 2">
    <name type="scientific">Pristionchus mayeri</name>
    <dbReference type="NCBI Taxonomy" id="1317129"/>
    <lineage>
        <taxon>Eukaryota</taxon>
        <taxon>Metazoa</taxon>
        <taxon>Ecdysozoa</taxon>
        <taxon>Nematoda</taxon>
        <taxon>Chromadorea</taxon>
        <taxon>Rhabditida</taxon>
        <taxon>Rhabditina</taxon>
        <taxon>Diplogasteromorpha</taxon>
        <taxon>Diplogasteroidea</taxon>
        <taxon>Neodiplogasteridae</taxon>
        <taxon>Pristionchus</taxon>
    </lineage>
</organism>
<evidence type="ECO:0000313" key="1">
    <source>
        <dbReference type="EMBL" id="GMR57334.1"/>
    </source>
</evidence>
<proteinExistence type="predicted"/>